<keyword evidence="3 4" id="KW-0408">Iron</keyword>
<dbReference type="PANTHER" id="PTHR28657:SF5">
    <property type="entry name" value="INDOLEAMINE 2,3-DIOXYGENASE"/>
    <property type="match status" value="1"/>
</dbReference>
<dbReference type="GO" id="GO:0005737">
    <property type="term" value="C:cytoplasm"/>
    <property type="evidence" value="ECO:0007669"/>
    <property type="project" value="TreeGrafter"/>
</dbReference>
<dbReference type="EMBL" id="MU001634">
    <property type="protein sequence ID" value="KAF2484026.1"/>
    <property type="molecule type" value="Genomic_DNA"/>
</dbReference>
<evidence type="ECO:0000313" key="8">
    <source>
        <dbReference type="Proteomes" id="UP000799767"/>
    </source>
</evidence>
<comment type="catalytic activity">
    <reaction evidence="5">
        <text>L-tryptophan + O2 = N-formyl-L-kynurenine</text>
        <dbReference type="Rhea" id="RHEA:24536"/>
        <dbReference type="ChEBI" id="CHEBI:15379"/>
        <dbReference type="ChEBI" id="CHEBI:57912"/>
        <dbReference type="ChEBI" id="CHEBI:58629"/>
    </reaction>
</comment>
<feature type="region of interest" description="Disordered" evidence="6">
    <location>
        <begin position="401"/>
        <end position="427"/>
    </location>
</feature>
<accession>A0A6A6PW79</accession>
<evidence type="ECO:0000256" key="4">
    <source>
        <dbReference type="PIRSR" id="PIRSR600898-1"/>
    </source>
</evidence>
<name>A0A6A6PW79_9PEZI</name>
<keyword evidence="4 5" id="KW-0349">Heme</keyword>
<dbReference type="GO" id="GO:0019441">
    <property type="term" value="P:L-tryptophan catabolic process to kynurenine"/>
    <property type="evidence" value="ECO:0007669"/>
    <property type="project" value="UniProtKB-UniRule"/>
</dbReference>
<dbReference type="EC" id="1.13.11.52" evidence="5"/>
<evidence type="ECO:0000256" key="2">
    <source>
        <dbReference type="ARBA" id="ARBA00022723"/>
    </source>
</evidence>
<comment type="function">
    <text evidence="5">Produces N-formyl-kynurenine through the oxidation of tryptophan.</text>
</comment>
<feature type="compositionally biased region" description="Basic and acidic residues" evidence="6">
    <location>
        <begin position="285"/>
        <end position="299"/>
    </location>
</feature>
<feature type="compositionally biased region" description="Basic and acidic residues" evidence="6">
    <location>
        <begin position="414"/>
        <end position="426"/>
    </location>
</feature>
<dbReference type="GO" id="GO:0046872">
    <property type="term" value="F:metal ion binding"/>
    <property type="evidence" value="ECO:0007669"/>
    <property type="project" value="UniProtKB-UniRule"/>
</dbReference>
<dbReference type="Gene3D" id="1.20.58.480">
    <property type="match status" value="1"/>
</dbReference>
<comment type="similarity">
    <text evidence="1 5">Belongs to the indoleamine 2,3-dioxygenase family.</text>
</comment>
<protein>
    <recommendedName>
        <fullName evidence="5">Indoleamine 2,3-dioxygenase</fullName>
        <ecNumber evidence="5">1.13.11.52</ecNumber>
    </recommendedName>
</protein>
<dbReference type="InterPro" id="IPR037217">
    <property type="entry name" value="Trp/Indoleamine_2_3_dOase-like"/>
</dbReference>
<dbReference type="PANTHER" id="PTHR28657">
    <property type="entry name" value="INDOLEAMINE 2,3-DIOXYGENASE"/>
    <property type="match status" value="1"/>
</dbReference>
<feature type="region of interest" description="Disordered" evidence="6">
    <location>
        <begin position="285"/>
        <end position="311"/>
    </location>
</feature>
<keyword evidence="2 4" id="KW-0479">Metal-binding</keyword>
<dbReference type="FunFam" id="1.20.58.480:FF:000004">
    <property type="entry name" value="Indoleamine 2,3-dioxygenase subfamily"/>
    <property type="match status" value="1"/>
</dbReference>
<dbReference type="OrthoDB" id="540174at2759"/>
<proteinExistence type="inferred from homology"/>
<dbReference type="Pfam" id="PF01231">
    <property type="entry name" value="IDO"/>
    <property type="match status" value="1"/>
</dbReference>
<sequence length="496" mass="55513">MIPIPNPEDYDVSPRNGFLPTEPPLEALPDSYYSPWEHAVKNLQGLILSKRLREVVDRLPVLTTDRLFGEAQWRRAYSVLAFIAHAYIWGGNKPAERVPPPITIPFLSVCEHLQLPPVATYAGLVLWNWKPIFDTERVDTLANLDIIDTFTGSLDEKWFYLISVAIEAKGGPLIPLMLQAIESASRGNRAAVTQSLRTFAERLDDIGITLTRMYDDCDPHIFYNRIRPFLAGGKGMADAGLPNGVIFDNGGPINKQRYVQFSGGSNAQSSVIQFFDLVLSIEHRPTGEETKSDPSADKSHKPKAPPSNFIHEMRKYMPGPHARFLEQVAAVANLRHFVQQHSYDRDLTVAFDACLAMLSALRDKHIQMVSRYIVIQSHAAKKTQQQQQQQDAPHAPNQATKLNLAHRPKQPSADGKEDKELKRDLKGTGGSSLIPFLRQAREETGEPAVDVWARRVLSRKRGDELEIGGADEDHWRTQGISGVWQLSDSDGGLCYN</sequence>
<dbReference type="RefSeq" id="XP_033590596.1">
    <property type="nucleotide sequence ID" value="XM_033730920.1"/>
</dbReference>
<dbReference type="GO" id="GO:0020037">
    <property type="term" value="F:heme binding"/>
    <property type="evidence" value="ECO:0007669"/>
    <property type="project" value="UniProtKB-UniRule"/>
</dbReference>
<gene>
    <name evidence="7" type="ORF">BDY17DRAFT_248576</name>
</gene>
<dbReference type="AlphaFoldDB" id="A0A6A6PW79"/>
<organism evidence="7 8">
    <name type="scientific">Neohortaea acidophila</name>
    <dbReference type="NCBI Taxonomy" id="245834"/>
    <lineage>
        <taxon>Eukaryota</taxon>
        <taxon>Fungi</taxon>
        <taxon>Dikarya</taxon>
        <taxon>Ascomycota</taxon>
        <taxon>Pezizomycotina</taxon>
        <taxon>Dothideomycetes</taxon>
        <taxon>Dothideomycetidae</taxon>
        <taxon>Mycosphaerellales</taxon>
        <taxon>Teratosphaeriaceae</taxon>
        <taxon>Neohortaea</taxon>
    </lineage>
</organism>
<dbReference type="GO" id="GO:0034354">
    <property type="term" value="P:'de novo' NAD+ biosynthetic process from L-tryptophan"/>
    <property type="evidence" value="ECO:0007669"/>
    <property type="project" value="TreeGrafter"/>
</dbReference>
<dbReference type="GO" id="GO:0033754">
    <property type="term" value="F:indoleamine 2,3-dioxygenase activity"/>
    <property type="evidence" value="ECO:0007669"/>
    <property type="project" value="UniProtKB-EC"/>
</dbReference>
<evidence type="ECO:0000256" key="1">
    <source>
        <dbReference type="ARBA" id="ARBA00007119"/>
    </source>
</evidence>
<dbReference type="GeneID" id="54471922"/>
<dbReference type="Proteomes" id="UP000799767">
    <property type="component" value="Unassembled WGS sequence"/>
</dbReference>
<feature type="binding site" description="proximal binding residue" evidence="4">
    <location>
        <position position="365"/>
    </location>
    <ligand>
        <name>heme b</name>
        <dbReference type="ChEBI" id="CHEBI:60344"/>
    </ligand>
    <ligandPart>
        <name>Fe</name>
        <dbReference type="ChEBI" id="CHEBI:18248"/>
    </ligandPart>
</feature>
<evidence type="ECO:0000256" key="3">
    <source>
        <dbReference type="ARBA" id="ARBA00023004"/>
    </source>
</evidence>
<dbReference type="SUPFAM" id="SSF140959">
    <property type="entry name" value="Indolic compounds 2,3-dioxygenase-like"/>
    <property type="match status" value="1"/>
</dbReference>
<keyword evidence="5 7" id="KW-0223">Dioxygenase</keyword>
<evidence type="ECO:0000313" key="7">
    <source>
        <dbReference type="EMBL" id="KAF2484026.1"/>
    </source>
</evidence>
<reference evidence="7" key="1">
    <citation type="journal article" date="2020" name="Stud. Mycol.">
        <title>101 Dothideomycetes genomes: a test case for predicting lifestyles and emergence of pathogens.</title>
        <authorList>
            <person name="Haridas S."/>
            <person name="Albert R."/>
            <person name="Binder M."/>
            <person name="Bloem J."/>
            <person name="Labutti K."/>
            <person name="Salamov A."/>
            <person name="Andreopoulos B."/>
            <person name="Baker S."/>
            <person name="Barry K."/>
            <person name="Bills G."/>
            <person name="Bluhm B."/>
            <person name="Cannon C."/>
            <person name="Castanera R."/>
            <person name="Culley D."/>
            <person name="Daum C."/>
            <person name="Ezra D."/>
            <person name="Gonzalez J."/>
            <person name="Henrissat B."/>
            <person name="Kuo A."/>
            <person name="Liang C."/>
            <person name="Lipzen A."/>
            <person name="Lutzoni F."/>
            <person name="Magnuson J."/>
            <person name="Mondo S."/>
            <person name="Nolan M."/>
            <person name="Ohm R."/>
            <person name="Pangilinan J."/>
            <person name="Park H.-J."/>
            <person name="Ramirez L."/>
            <person name="Alfaro M."/>
            <person name="Sun H."/>
            <person name="Tritt A."/>
            <person name="Yoshinaga Y."/>
            <person name="Zwiers L.-H."/>
            <person name="Turgeon B."/>
            <person name="Goodwin S."/>
            <person name="Spatafora J."/>
            <person name="Crous P."/>
            <person name="Grigoriev I."/>
        </authorList>
    </citation>
    <scope>NUCLEOTIDE SEQUENCE</scope>
    <source>
        <strain evidence="7">CBS 113389</strain>
    </source>
</reference>
<keyword evidence="5" id="KW-0560">Oxidoreductase</keyword>
<keyword evidence="8" id="KW-1185">Reference proteome</keyword>
<evidence type="ECO:0000256" key="5">
    <source>
        <dbReference type="RuleBase" id="RU369119"/>
    </source>
</evidence>
<dbReference type="InterPro" id="IPR000898">
    <property type="entry name" value="Indolamine_dOase"/>
</dbReference>
<evidence type="ECO:0000256" key="6">
    <source>
        <dbReference type="SAM" id="MobiDB-lite"/>
    </source>
</evidence>
<dbReference type="PROSITE" id="PS00876">
    <property type="entry name" value="IDO_1"/>
    <property type="match status" value="1"/>
</dbReference>